<evidence type="ECO:0000313" key="1">
    <source>
        <dbReference type="EMBL" id="QJA49026.1"/>
    </source>
</evidence>
<sequence>MATTASAWLMSEAQLQGRGFYQRDIVTDVPFGVVDGTQRRDVSEALDLLALADTPFINAIGWGPESGGTKIEWISEDLGSGKLKNISTIASEVVSFVANSVDGMNASDTIRQIKQGSVLYYYCSISGNHTLAVVTSTPVAGGTGTSITLSLITAGHGATLLSTYSSVTANRPWYVVGAFANEGSIPNIPGVRQRVLLSNVFTILRQDVQITGTMQSTDMYAIGREDKHQILLRLKELQRDRERAALYSAKITKTSAMAGLMDGVLGFLAGQAGTHIDTSTKSLTETAVNTIVSFIWEQGGRNLSFFAHINQTAKFTRWDKNRIRMRPNDRVGGGYITSYMTESGVEIDLIPMANVPTNIAYILDTSKIKLRAKRGRKAIMEKLGKMGDFDDWQIISEFSMEMKGYNLRQHGGFFRLA</sequence>
<protein>
    <submittedName>
        <fullName evidence="1">Putative major capsid protein</fullName>
    </submittedName>
</protein>
<name>A0A6H1ZM72_9ZZZZ</name>
<dbReference type="InterPro" id="IPR035198">
    <property type="entry name" value="SU10_MCP"/>
</dbReference>
<dbReference type="Pfam" id="PF17236">
    <property type="entry name" value="SU10_MCP"/>
    <property type="match status" value="1"/>
</dbReference>
<reference evidence="1" key="1">
    <citation type="submission" date="2020-03" db="EMBL/GenBank/DDBJ databases">
        <title>The deep terrestrial virosphere.</title>
        <authorList>
            <person name="Holmfeldt K."/>
            <person name="Nilsson E."/>
            <person name="Simone D."/>
            <person name="Lopez-Fernandez M."/>
            <person name="Wu X."/>
            <person name="de Brujin I."/>
            <person name="Lundin D."/>
            <person name="Andersson A."/>
            <person name="Bertilsson S."/>
            <person name="Dopson M."/>
        </authorList>
    </citation>
    <scope>NUCLEOTIDE SEQUENCE</scope>
    <source>
        <strain evidence="1">TM448A01218</strain>
    </source>
</reference>
<dbReference type="EMBL" id="MT144114">
    <property type="protein sequence ID" value="QJA49026.1"/>
    <property type="molecule type" value="Genomic_DNA"/>
</dbReference>
<gene>
    <name evidence="1" type="ORF">TM448A01218_0006</name>
</gene>
<accession>A0A6H1ZM72</accession>
<organism evidence="1">
    <name type="scientific">viral metagenome</name>
    <dbReference type="NCBI Taxonomy" id="1070528"/>
    <lineage>
        <taxon>unclassified sequences</taxon>
        <taxon>metagenomes</taxon>
        <taxon>organismal metagenomes</taxon>
    </lineage>
</organism>
<proteinExistence type="predicted"/>
<dbReference type="AlphaFoldDB" id="A0A6H1ZM72"/>